<dbReference type="EMBL" id="GBXM01048251">
    <property type="protein sequence ID" value="JAH60326.1"/>
    <property type="molecule type" value="Transcribed_RNA"/>
</dbReference>
<sequence length="50" mass="5394">MTPLTQQISAKGHHISLLSVIVDGTVFQCEYPQFILGKGTFAAEISLVFG</sequence>
<name>A0A0E9U3F8_ANGAN</name>
<dbReference type="AlphaFoldDB" id="A0A0E9U3F8"/>
<proteinExistence type="predicted"/>
<organism evidence="1">
    <name type="scientific">Anguilla anguilla</name>
    <name type="common">European freshwater eel</name>
    <name type="synonym">Muraena anguilla</name>
    <dbReference type="NCBI Taxonomy" id="7936"/>
    <lineage>
        <taxon>Eukaryota</taxon>
        <taxon>Metazoa</taxon>
        <taxon>Chordata</taxon>
        <taxon>Craniata</taxon>
        <taxon>Vertebrata</taxon>
        <taxon>Euteleostomi</taxon>
        <taxon>Actinopterygii</taxon>
        <taxon>Neopterygii</taxon>
        <taxon>Teleostei</taxon>
        <taxon>Anguilliformes</taxon>
        <taxon>Anguillidae</taxon>
        <taxon>Anguilla</taxon>
    </lineage>
</organism>
<accession>A0A0E9U3F8</accession>
<reference evidence="1" key="2">
    <citation type="journal article" date="2015" name="Fish Shellfish Immunol.">
        <title>Early steps in the European eel (Anguilla anguilla)-Vibrio vulnificus interaction in the gills: Role of the RtxA13 toxin.</title>
        <authorList>
            <person name="Callol A."/>
            <person name="Pajuelo D."/>
            <person name="Ebbesson L."/>
            <person name="Teles M."/>
            <person name="MacKenzie S."/>
            <person name="Amaro C."/>
        </authorList>
    </citation>
    <scope>NUCLEOTIDE SEQUENCE</scope>
</reference>
<reference evidence="1" key="1">
    <citation type="submission" date="2014-11" db="EMBL/GenBank/DDBJ databases">
        <authorList>
            <person name="Amaro Gonzalez C."/>
        </authorList>
    </citation>
    <scope>NUCLEOTIDE SEQUENCE</scope>
</reference>
<evidence type="ECO:0000313" key="1">
    <source>
        <dbReference type="EMBL" id="JAH60326.1"/>
    </source>
</evidence>
<protein>
    <submittedName>
        <fullName evidence="1">Uncharacterized protein</fullName>
    </submittedName>
</protein>